<evidence type="ECO:0000313" key="4">
    <source>
        <dbReference type="EMBL" id="KAF8874709.1"/>
    </source>
</evidence>
<sequence>MSPTDKFQKLANKHVLIIGGTSGIGFGVAEAVLSSGGSVTVSSQRQSSIDSALARLQASYPNAPKPRGFTADLSSPAVEQNLEKLFEQVGKVDHIVYTAGDKLAITPIQDITYEKIIAAGQVRAFAALLAVKVGCRYLTNPKSVECSIVLTAGVVADKPRENWSAVATFSAGLLGMTRNLALDLKPVRVNCVAPGAVDTELWDKLGVSGDAKQGSSVAYLYLMKDRNITGRCISTDGGETLV</sequence>
<keyword evidence="5" id="KW-1185">Reference proteome</keyword>
<organism evidence="4 5">
    <name type="scientific">Gymnopilus junonius</name>
    <name type="common">Spectacular rustgill mushroom</name>
    <name type="synonym">Gymnopilus spectabilis subsp. junonius</name>
    <dbReference type="NCBI Taxonomy" id="109634"/>
    <lineage>
        <taxon>Eukaryota</taxon>
        <taxon>Fungi</taxon>
        <taxon>Dikarya</taxon>
        <taxon>Basidiomycota</taxon>
        <taxon>Agaricomycotina</taxon>
        <taxon>Agaricomycetes</taxon>
        <taxon>Agaricomycetidae</taxon>
        <taxon>Agaricales</taxon>
        <taxon>Agaricineae</taxon>
        <taxon>Hymenogastraceae</taxon>
        <taxon>Gymnopilus</taxon>
    </lineage>
</organism>
<evidence type="ECO:0000256" key="2">
    <source>
        <dbReference type="ARBA" id="ARBA00022857"/>
    </source>
</evidence>
<comment type="similarity">
    <text evidence="1">Belongs to the short-chain dehydrogenases/reductases (SDR) family.</text>
</comment>
<dbReference type="PANTHER" id="PTHR43477:SF1">
    <property type="entry name" value="DIHYDROANTICAPSIN 7-DEHYDROGENASE"/>
    <property type="match status" value="1"/>
</dbReference>
<comment type="caution">
    <text evidence="4">The sequence shown here is derived from an EMBL/GenBank/DDBJ whole genome shotgun (WGS) entry which is preliminary data.</text>
</comment>
<evidence type="ECO:0000256" key="3">
    <source>
        <dbReference type="ARBA" id="ARBA00023002"/>
    </source>
</evidence>
<dbReference type="Gene3D" id="3.40.50.720">
    <property type="entry name" value="NAD(P)-binding Rossmann-like Domain"/>
    <property type="match status" value="1"/>
</dbReference>
<reference evidence="4" key="1">
    <citation type="submission" date="2020-11" db="EMBL/GenBank/DDBJ databases">
        <authorList>
            <consortium name="DOE Joint Genome Institute"/>
            <person name="Ahrendt S."/>
            <person name="Riley R."/>
            <person name="Andreopoulos W."/>
            <person name="LaButti K."/>
            <person name="Pangilinan J."/>
            <person name="Ruiz-duenas F.J."/>
            <person name="Barrasa J.M."/>
            <person name="Sanchez-Garcia M."/>
            <person name="Camarero S."/>
            <person name="Miyauchi S."/>
            <person name="Serrano A."/>
            <person name="Linde D."/>
            <person name="Babiker R."/>
            <person name="Drula E."/>
            <person name="Ayuso-Fernandez I."/>
            <person name="Pacheco R."/>
            <person name="Padilla G."/>
            <person name="Ferreira P."/>
            <person name="Barriuso J."/>
            <person name="Kellner H."/>
            <person name="Castanera R."/>
            <person name="Alfaro M."/>
            <person name="Ramirez L."/>
            <person name="Pisabarro A.G."/>
            <person name="Kuo A."/>
            <person name="Tritt A."/>
            <person name="Lipzen A."/>
            <person name="He G."/>
            <person name="Yan M."/>
            <person name="Ng V."/>
            <person name="Cullen D."/>
            <person name="Martin F."/>
            <person name="Rosso M.-N."/>
            <person name="Henrissat B."/>
            <person name="Hibbett D."/>
            <person name="Martinez A.T."/>
            <person name="Grigoriev I.V."/>
        </authorList>
    </citation>
    <scope>NUCLEOTIDE SEQUENCE</scope>
    <source>
        <strain evidence="4">AH 44721</strain>
    </source>
</reference>
<evidence type="ECO:0000313" key="5">
    <source>
        <dbReference type="Proteomes" id="UP000724874"/>
    </source>
</evidence>
<dbReference type="OrthoDB" id="294295at2759"/>
<dbReference type="InterPro" id="IPR036291">
    <property type="entry name" value="NAD(P)-bd_dom_sf"/>
</dbReference>
<dbReference type="GO" id="GO:0016491">
    <property type="term" value="F:oxidoreductase activity"/>
    <property type="evidence" value="ECO:0007669"/>
    <property type="project" value="UniProtKB-KW"/>
</dbReference>
<gene>
    <name evidence="4" type="ORF">CPB84DRAFT_1797239</name>
</gene>
<evidence type="ECO:0000256" key="1">
    <source>
        <dbReference type="ARBA" id="ARBA00006484"/>
    </source>
</evidence>
<name>A0A9P5N948_GYMJU</name>
<dbReference type="InterPro" id="IPR057571">
    <property type="entry name" value="SDR_PhqE-like"/>
</dbReference>
<dbReference type="EMBL" id="JADNYJ010000209">
    <property type="protein sequence ID" value="KAF8874709.1"/>
    <property type="molecule type" value="Genomic_DNA"/>
</dbReference>
<dbReference type="PRINTS" id="PR00081">
    <property type="entry name" value="GDHRDH"/>
</dbReference>
<dbReference type="SUPFAM" id="SSF51735">
    <property type="entry name" value="NAD(P)-binding Rossmann-fold domains"/>
    <property type="match status" value="1"/>
</dbReference>
<keyword evidence="2" id="KW-0521">NADP</keyword>
<dbReference type="Pfam" id="PF23441">
    <property type="entry name" value="SDR"/>
    <property type="match status" value="1"/>
</dbReference>
<dbReference type="InterPro" id="IPR002347">
    <property type="entry name" value="SDR_fam"/>
</dbReference>
<dbReference type="AlphaFoldDB" id="A0A9P5N948"/>
<keyword evidence="3" id="KW-0560">Oxidoreductase</keyword>
<dbReference type="InterPro" id="IPR051122">
    <property type="entry name" value="SDR_DHRS6-like"/>
</dbReference>
<protein>
    <submittedName>
        <fullName evidence="4">Uncharacterized protein</fullName>
    </submittedName>
</protein>
<dbReference type="PANTHER" id="PTHR43477">
    <property type="entry name" value="DIHYDROANTICAPSIN 7-DEHYDROGENASE"/>
    <property type="match status" value="1"/>
</dbReference>
<accession>A0A9P5N948</accession>
<dbReference type="Proteomes" id="UP000724874">
    <property type="component" value="Unassembled WGS sequence"/>
</dbReference>
<proteinExistence type="inferred from homology"/>